<accession>A0A6H2BZW8</accession>
<dbReference type="EMBL" id="CP051206">
    <property type="protein sequence ID" value="QJB44797.1"/>
    <property type="molecule type" value="Genomic_DNA"/>
</dbReference>
<evidence type="ECO:0000313" key="1">
    <source>
        <dbReference type="EMBL" id="QJB44797.1"/>
    </source>
</evidence>
<proteinExistence type="predicted"/>
<dbReference type="Pfam" id="PF08902">
    <property type="entry name" value="DUF1848"/>
    <property type="match status" value="1"/>
</dbReference>
<dbReference type="AlphaFoldDB" id="A0A6H2BZW8"/>
<name>A0A6H2BZW8_DOLFA</name>
<reference evidence="1 2" key="1">
    <citation type="submission" date="2020-04" db="EMBL/GenBank/DDBJ databases">
        <title>Genome-Wide Identification of 5-Methylcytosine Sites in Bacterial Genomes By High-Throughput Sequencing of MspJI Restriction Fragments.</title>
        <authorList>
            <person name="Wu V."/>
        </authorList>
    </citation>
    <scope>NUCLEOTIDE SEQUENCE [LARGE SCALE GENOMIC DNA]</scope>
    <source>
        <strain evidence="1 2">CCAP 1403/13f</strain>
    </source>
</reference>
<dbReference type="KEGG" id="dfs:HGD76_12095"/>
<protein>
    <submittedName>
        <fullName evidence="1">DUF1848 domain-containing protein</fullName>
    </submittedName>
</protein>
<dbReference type="RefSeq" id="WP_168695920.1">
    <property type="nucleotide sequence ID" value="NZ_CP051206.1"/>
</dbReference>
<sequence>MIISVSRRTDIPAFFPKWFINRIRSGYCVVPNPFNRNQLSRINLTPENVEIIVFWTRNPKPLLSYIQELDERGYQYYFQFTVMNNPNFIDTNKSELSYAIKTFHQLADLIGFQKIIWRYDPIVFSDSGKIDLNFYLDQYEVIASQLSGYTQRCVISFMDKYQKNNKRLKKIEKEQNIEFLNFENIPEVFSKFIPSLVNIANTYNMQVFTCSELIDLELYGINHGKCIDDDYIHQVFNIEVNHQKDSAQRETCGCVKSKDIGMYDTCLFGCQYCYATTSFDKARENYRLHHPESPSLIGWYDIEKKSDVRQLELF</sequence>
<gene>
    <name evidence="1" type="ORF">HGD76_12095</name>
</gene>
<dbReference type="InterPro" id="IPR014998">
    <property type="entry name" value="DUF1848"/>
</dbReference>
<organism evidence="1 2">
    <name type="scientific">Dolichospermum flos-aquae CCAP 1403/13F</name>
    <dbReference type="NCBI Taxonomy" id="315271"/>
    <lineage>
        <taxon>Bacteria</taxon>
        <taxon>Bacillati</taxon>
        <taxon>Cyanobacteriota</taxon>
        <taxon>Cyanophyceae</taxon>
        <taxon>Nostocales</taxon>
        <taxon>Aphanizomenonaceae</taxon>
        <taxon>Dolichospermum</taxon>
    </lineage>
</organism>
<reference evidence="1 2" key="2">
    <citation type="submission" date="2020-04" db="EMBL/GenBank/DDBJ databases">
        <authorList>
            <person name="Fomenkov A."/>
            <person name="Anton B.P."/>
            <person name="Roberts R.J."/>
        </authorList>
    </citation>
    <scope>NUCLEOTIDE SEQUENCE [LARGE SCALE GENOMIC DNA]</scope>
    <source>
        <strain evidence="1 2">CCAP 1403/13f</strain>
    </source>
</reference>
<dbReference type="Proteomes" id="UP000502433">
    <property type="component" value="Chromosome"/>
</dbReference>
<evidence type="ECO:0000313" key="2">
    <source>
        <dbReference type="Proteomes" id="UP000502433"/>
    </source>
</evidence>